<evidence type="ECO:0000313" key="4">
    <source>
        <dbReference type="Proteomes" id="UP000193685"/>
    </source>
</evidence>
<keyword evidence="4" id="KW-1185">Reference proteome</keyword>
<organism evidence="3 4">
    <name type="scientific">Protomyces lactucae-debilis</name>
    <dbReference type="NCBI Taxonomy" id="2754530"/>
    <lineage>
        <taxon>Eukaryota</taxon>
        <taxon>Fungi</taxon>
        <taxon>Dikarya</taxon>
        <taxon>Ascomycota</taxon>
        <taxon>Taphrinomycotina</taxon>
        <taxon>Taphrinomycetes</taxon>
        <taxon>Taphrinales</taxon>
        <taxon>Protomycetaceae</taxon>
        <taxon>Protomyces</taxon>
    </lineage>
</organism>
<proteinExistence type="inferred from homology"/>
<dbReference type="InterPro" id="IPR012677">
    <property type="entry name" value="Nucleotide-bd_a/b_plait_sf"/>
</dbReference>
<dbReference type="InterPro" id="IPR035979">
    <property type="entry name" value="RBD_domain_sf"/>
</dbReference>
<dbReference type="Gene3D" id="3.30.70.330">
    <property type="match status" value="1"/>
</dbReference>
<dbReference type="PANTHER" id="PTHR10300">
    <property type="entry name" value="CALCIPRESSIN"/>
    <property type="match status" value="1"/>
</dbReference>
<protein>
    <submittedName>
        <fullName evidence="3">Calcipressin-domain-containing protein</fullName>
    </submittedName>
</protein>
<sequence length="183" mass="20286">RKPAAMQIDLSSLSGIREPASATNTLILTNLPADVFNATSLAQLREVIEQACEAPQAIRHWIPLKSFTRIVISFATVDLARNLRASLQETVVSGRQIRIFYAPNMDVCVTNRLEVPPLERNWLISPPGSPPVGWQSAREDPPNVDAFGPALREKLERLPLMVAQADSPATSDWEPEPLSRRRS</sequence>
<dbReference type="OMA" id="AIRHWIP"/>
<feature type="region of interest" description="Disordered" evidence="2">
    <location>
        <begin position="163"/>
        <end position="183"/>
    </location>
</feature>
<reference evidence="3 4" key="1">
    <citation type="submission" date="2016-07" db="EMBL/GenBank/DDBJ databases">
        <title>Pervasive Adenine N6-methylation of Active Genes in Fungi.</title>
        <authorList>
            <consortium name="DOE Joint Genome Institute"/>
            <person name="Mondo S.J."/>
            <person name="Dannebaum R.O."/>
            <person name="Kuo R.C."/>
            <person name="Labutti K."/>
            <person name="Haridas S."/>
            <person name="Kuo A."/>
            <person name="Salamov A."/>
            <person name="Ahrendt S.R."/>
            <person name="Lipzen A."/>
            <person name="Sullivan W."/>
            <person name="Andreopoulos W.B."/>
            <person name="Clum A."/>
            <person name="Lindquist E."/>
            <person name="Daum C."/>
            <person name="Ramamoorthy G.K."/>
            <person name="Gryganskyi A."/>
            <person name="Culley D."/>
            <person name="Magnuson J.K."/>
            <person name="James T.Y."/>
            <person name="O'Malley M.A."/>
            <person name="Stajich J.E."/>
            <person name="Spatafora J.W."/>
            <person name="Visel A."/>
            <person name="Grigoriev I.V."/>
        </authorList>
    </citation>
    <scope>NUCLEOTIDE SEQUENCE [LARGE SCALE GENOMIC DNA]</scope>
    <source>
        <strain evidence="3 4">12-1054</strain>
    </source>
</reference>
<name>A0A1Y2EQD6_PROLT</name>
<dbReference type="RefSeq" id="XP_040721808.1">
    <property type="nucleotide sequence ID" value="XM_040867333.1"/>
</dbReference>
<feature type="non-terminal residue" evidence="3">
    <location>
        <position position="1"/>
    </location>
</feature>
<dbReference type="GO" id="GO:0003676">
    <property type="term" value="F:nucleic acid binding"/>
    <property type="evidence" value="ECO:0007669"/>
    <property type="project" value="InterPro"/>
</dbReference>
<dbReference type="Pfam" id="PF04847">
    <property type="entry name" value="Calcipressin"/>
    <property type="match status" value="1"/>
</dbReference>
<comment type="caution">
    <text evidence="3">The sequence shown here is derived from an EMBL/GenBank/DDBJ whole genome shotgun (WGS) entry which is preliminary data.</text>
</comment>
<evidence type="ECO:0000313" key="3">
    <source>
        <dbReference type="EMBL" id="ORY73386.1"/>
    </source>
</evidence>
<dbReference type="GO" id="GO:0005634">
    <property type="term" value="C:nucleus"/>
    <property type="evidence" value="ECO:0007669"/>
    <property type="project" value="TreeGrafter"/>
</dbReference>
<accession>A0A1Y2EQD6</accession>
<gene>
    <name evidence="3" type="ORF">BCR37DRAFT_339472</name>
</gene>
<comment type="similarity">
    <text evidence="1">Belongs to the RCAN family.</text>
</comment>
<dbReference type="GO" id="GO:0019722">
    <property type="term" value="P:calcium-mediated signaling"/>
    <property type="evidence" value="ECO:0007669"/>
    <property type="project" value="InterPro"/>
</dbReference>
<evidence type="ECO:0000256" key="1">
    <source>
        <dbReference type="ARBA" id="ARBA00008209"/>
    </source>
</evidence>
<dbReference type="EMBL" id="MCFI01000035">
    <property type="protein sequence ID" value="ORY73386.1"/>
    <property type="molecule type" value="Genomic_DNA"/>
</dbReference>
<dbReference type="PANTHER" id="PTHR10300:SF14">
    <property type="entry name" value="PROTEIN SARAH"/>
    <property type="match status" value="1"/>
</dbReference>
<dbReference type="Proteomes" id="UP000193685">
    <property type="component" value="Unassembled WGS sequence"/>
</dbReference>
<dbReference type="GO" id="GO:0005737">
    <property type="term" value="C:cytoplasm"/>
    <property type="evidence" value="ECO:0007669"/>
    <property type="project" value="TreeGrafter"/>
</dbReference>
<dbReference type="InterPro" id="IPR006931">
    <property type="entry name" value="Calcipressin"/>
</dbReference>
<dbReference type="GO" id="GO:0008597">
    <property type="term" value="F:calcium-dependent protein serine/threonine phosphatase regulator activity"/>
    <property type="evidence" value="ECO:0007669"/>
    <property type="project" value="TreeGrafter"/>
</dbReference>
<feature type="non-terminal residue" evidence="3">
    <location>
        <position position="183"/>
    </location>
</feature>
<dbReference type="OrthoDB" id="17212at2759"/>
<dbReference type="AlphaFoldDB" id="A0A1Y2EQD6"/>
<evidence type="ECO:0000256" key="2">
    <source>
        <dbReference type="SAM" id="MobiDB-lite"/>
    </source>
</evidence>
<dbReference type="SUPFAM" id="SSF54928">
    <property type="entry name" value="RNA-binding domain, RBD"/>
    <property type="match status" value="1"/>
</dbReference>
<dbReference type="STRING" id="56484.A0A1Y2EQD6"/>
<dbReference type="GeneID" id="63783932"/>